<dbReference type="EMBL" id="QGGG01000003">
    <property type="protein sequence ID" value="PWJ85221.1"/>
    <property type="molecule type" value="Genomic_DNA"/>
</dbReference>
<organism evidence="3 4">
    <name type="scientific">Pseudaminobacter salicylatoxidans</name>
    <dbReference type="NCBI Taxonomy" id="93369"/>
    <lineage>
        <taxon>Bacteria</taxon>
        <taxon>Pseudomonadati</taxon>
        <taxon>Pseudomonadota</taxon>
        <taxon>Alphaproteobacteria</taxon>
        <taxon>Hyphomicrobiales</taxon>
        <taxon>Phyllobacteriaceae</taxon>
        <taxon>Pseudaminobacter</taxon>
    </lineage>
</organism>
<dbReference type="RefSeq" id="WP_109611991.1">
    <property type="nucleotide sequence ID" value="NZ_QGGG01000003.1"/>
</dbReference>
<feature type="domain" description="VWFA" evidence="2">
    <location>
        <begin position="147"/>
        <end position="196"/>
    </location>
</feature>
<dbReference type="SUPFAM" id="SSF53300">
    <property type="entry name" value="vWA-like"/>
    <property type="match status" value="1"/>
</dbReference>
<feature type="region of interest" description="Disordered" evidence="1">
    <location>
        <begin position="300"/>
        <end position="336"/>
    </location>
</feature>
<dbReference type="STRING" id="1192868.GCA_000304395_00853"/>
<evidence type="ECO:0000313" key="4">
    <source>
        <dbReference type="Proteomes" id="UP000245396"/>
    </source>
</evidence>
<evidence type="ECO:0000256" key="1">
    <source>
        <dbReference type="SAM" id="MobiDB-lite"/>
    </source>
</evidence>
<dbReference type="PROSITE" id="PS50234">
    <property type="entry name" value="VWFA"/>
    <property type="match status" value="2"/>
</dbReference>
<dbReference type="InterPro" id="IPR036465">
    <property type="entry name" value="vWFA_dom_sf"/>
</dbReference>
<dbReference type="Gene3D" id="3.40.50.410">
    <property type="entry name" value="von Willebrand factor, type A domain"/>
    <property type="match status" value="2"/>
</dbReference>
<dbReference type="Pfam" id="PF13400">
    <property type="entry name" value="Tad"/>
    <property type="match status" value="1"/>
</dbReference>
<protein>
    <submittedName>
        <fullName evidence="3">Flp pilus assembly protein TadG</fullName>
    </submittedName>
</protein>
<sequence>MLVKRFLRSRSGNFAMMFAISAPAVLAGVGLALDVANLMTAKSNLQNALDSAVLAASRLADASSAQTGGGKPLTREEIFDRYFKANIAGKNGLDDATATLEVDPGINYIRTSATAEADVPLTFGFFFGGNRHVTAASSAFESTAKLEVALVLDNTGSMGESNMKALREGATNLVTILQSAKTQHPQREIRAALVPFVTAVNINNPDFLKEEWIDKRLEIPAAENTSNGSNFDKLTNGKRPGHWKLFLGLNPKYPDTPDPRVDWKGCVEARPSPYNLNDTVPDPLVPATMFVPYFAPDEPGAPAKGQNADTSVFNNSYLRDPAKSSDSESTKIATQKSTSKYTAISKMTVQTDYLITATPPLTTGPNYACPTPLAPLTADLDKLKTEISKMTYWNGSGTNVSEGLAWGHRVLSPRFGTGDDFNSDGTTKVVVVFTDGENNVFGQKSNFNGSDYGSYGYLSSKRLDSNANRSKALTNVNTMTQGMCTTLKDQGVRVFTVVLGADTAANRELYSKCASTTANYYPTKNQEQLKEAFQNIAFAISQLYITN</sequence>
<accession>A0A316C696</accession>
<evidence type="ECO:0000259" key="2">
    <source>
        <dbReference type="PROSITE" id="PS50234"/>
    </source>
</evidence>
<dbReference type="InterPro" id="IPR002035">
    <property type="entry name" value="VWF_A"/>
</dbReference>
<proteinExistence type="predicted"/>
<feature type="compositionally biased region" description="Basic and acidic residues" evidence="1">
    <location>
        <begin position="320"/>
        <end position="329"/>
    </location>
</feature>
<name>A0A316C696_PSESE</name>
<comment type="caution">
    <text evidence="3">The sequence shown here is derived from an EMBL/GenBank/DDBJ whole genome shotgun (WGS) entry which is preliminary data.</text>
</comment>
<keyword evidence="4" id="KW-1185">Reference proteome</keyword>
<evidence type="ECO:0000313" key="3">
    <source>
        <dbReference type="EMBL" id="PWJ85221.1"/>
    </source>
</evidence>
<dbReference type="InterPro" id="IPR028087">
    <property type="entry name" value="Tad_N"/>
</dbReference>
<feature type="domain" description="VWFA" evidence="2">
    <location>
        <begin position="373"/>
        <end position="536"/>
    </location>
</feature>
<dbReference type="Proteomes" id="UP000245396">
    <property type="component" value="Unassembled WGS sequence"/>
</dbReference>
<reference evidence="3 4" key="1">
    <citation type="submission" date="2018-05" db="EMBL/GenBank/DDBJ databases">
        <title>Genomic Encyclopedia of Type Strains, Phase IV (KMG-IV): sequencing the most valuable type-strain genomes for metagenomic binning, comparative biology and taxonomic classification.</title>
        <authorList>
            <person name="Goeker M."/>
        </authorList>
    </citation>
    <scope>NUCLEOTIDE SEQUENCE [LARGE SCALE GENOMIC DNA]</scope>
    <source>
        <strain evidence="3 4">DSM 6986</strain>
    </source>
</reference>
<dbReference type="OrthoDB" id="7522752at2"/>
<feature type="compositionally biased region" description="Polar residues" evidence="1">
    <location>
        <begin position="307"/>
        <end position="317"/>
    </location>
</feature>
<gene>
    <name evidence="3" type="ORF">C7441_10376</name>
</gene>
<dbReference type="AlphaFoldDB" id="A0A316C696"/>